<comment type="caution">
    <text evidence="3">The sequence shown here is derived from an EMBL/GenBank/DDBJ whole genome shotgun (WGS) entry which is preliminary data.</text>
</comment>
<name>A0ABT5ER93_9BACT</name>
<feature type="chain" id="PRO_5045407333" evidence="2">
    <location>
        <begin position="25"/>
        <end position="116"/>
    </location>
</feature>
<dbReference type="Proteomes" id="UP001221411">
    <property type="component" value="Unassembled WGS sequence"/>
</dbReference>
<evidence type="ECO:0000256" key="1">
    <source>
        <dbReference type="SAM" id="MobiDB-lite"/>
    </source>
</evidence>
<proteinExistence type="predicted"/>
<organism evidence="3 4">
    <name type="scientific">Polyangium mundeleinium</name>
    <dbReference type="NCBI Taxonomy" id="2995306"/>
    <lineage>
        <taxon>Bacteria</taxon>
        <taxon>Pseudomonadati</taxon>
        <taxon>Myxococcota</taxon>
        <taxon>Polyangia</taxon>
        <taxon>Polyangiales</taxon>
        <taxon>Polyangiaceae</taxon>
        <taxon>Polyangium</taxon>
    </lineage>
</organism>
<feature type="compositionally biased region" description="Gly residues" evidence="1">
    <location>
        <begin position="37"/>
        <end position="56"/>
    </location>
</feature>
<dbReference type="EMBL" id="JAQNDO010000001">
    <property type="protein sequence ID" value="MDC0744349.1"/>
    <property type="molecule type" value="Genomic_DNA"/>
</dbReference>
<gene>
    <name evidence="3" type="ORF">POL67_23665</name>
</gene>
<feature type="region of interest" description="Disordered" evidence="1">
    <location>
        <begin position="24"/>
        <end position="73"/>
    </location>
</feature>
<sequence length="116" mass="11231">MNRMKHGALYLSALLLWGMVAACGGDGSSTTPTGPTAGTGGGGGSGGTGGDGGTGGMPPVPPGPPGMETVSAGDVMKSPSYKMVFTLGQPTQNQSKTTSPSYRMQGGLIGANGSLP</sequence>
<feature type="region of interest" description="Disordered" evidence="1">
    <location>
        <begin position="88"/>
        <end position="116"/>
    </location>
</feature>
<feature type="compositionally biased region" description="Polar residues" evidence="1">
    <location>
        <begin position="88"/>
        <end position="102"/>
    </location>
</feature>
<reference evidence="3 4" key="1">
    <citation type="submission" date="2022-11" db="EMBL/GenBank/DDBJ databases">
        <title>Minimal conservation of predation-associated metabolite biosynthetic gene clusters underscores biosynthetic potential of Myxococcota including descriptions for ten novel species: Archangium lansinium sp. nov., Myxococcus landrumus sp. nov., Nannocystis bai.</title>
        <authorList>
            <person name="Ahearne A."/>
            <person name="Stevens C."/>
            <person name="Dowd S."/>
        </authorList>
    </citation>
    <scope>NUCLEOTIDE SEQUENCE [LARGE SCALE GENOMIC DNA]</scope>
    <source>
        <strain evidence="3 4">RJM3</strain>
    </source>
</reference>
<dbReference type="RefSeq" id="WP_271920768.1">
    <property type="nucleotide sequence ID" value="NZ_JAQNDO010000001.1"/>
</dbReference>
<dbReference type="PROSITE" id="PS51257">
    <property type="entry name" value="PROKAR_LIPOPROTEIN"/>
    <property type="match status" value="1"/>
</dbReference>
<keyword evidence="4" id="KW-1185">Reference proteome</keyword>
<feature type="signal peptide" evidence="2">
    <location>
        <begin position="1"/>
        <end position="24"/>
    </location>
</feature>
<evidence type="ECO:0000313" key="4">
    <source>
        <dbReference type="Proteomes" id="UP001221411"/>
    </source>
</evidence>
<protein>
    <submittedName>
        <fullName evidence="3">Uncharacterized protein</fullName>
    </submittedName>
</protein>
<evidence type="ECO:0000313" key="3">
    <source>
        <dbReference type="EMBL" id="MDC0744349.1"/>
    </source>
</evidence>
<evidence type="ECO:0000256" key="2">
    <source>
        <dbReference type="SAM" id="SignalP"/>
    </source>
</evidence>
<accession>A0ABT5ER93</accession>
<keyword evidence="2" id="KW-0732">Signal</keyword>